<dbReference type="InterPro" id="IPR032675">
    <property type="entry name" value="LRR_dom_sf"/>
</dbReference>
<dbReference type="GO" id="GO:0006952">
    <property type="term" value="P:defense response"/>
    <property type="evidence" value="ECO:0007669"/>
    <property type="project" value="UniProtKB-KW"/>
</dbReference>
<keyword evidence="2" id="KW-0677">Repeat</keyword>
<dbReference type="GO" id="GO:0043531">
    <property type="term" value="F:ADP binding"/>
    <property type="evidence" value="ECO:0007669"/>
    <property type="project" value="InterPro"/>
</dbReference>
<dbReference type="PRINTS" id="PR00364">
    <property type="entry name" value="DISEASERSIST"/>
</dbReference>
<dbReference type="Proteomes" id="UP000594261">
    <property type="component" value="Chromosome 3"/>
</dbReference>
<dbReference type="PANTHER" id="PTHR36766">
    <property type="entry name" value="PLANT BROAD-SPECTRUM MILDEW RESISTANCE PROTEIN RPW8"/>
    <property type="match status" value="1"/>
</dbReference>
<dbReference type="InterPro" id="IPR042197">
    <property type="entry name" value="Apaf_helical"/>
</dbReference>
<dbReference type="Gene3D" id="3.80.10.10">
    <property type="entry name" value="Ribonuclease Inhibitor"/>
    <property type="match status" value="1"/>
</dbReference>
<dbReference type="SUPFAM" id="SSF52540">
    <property type="entry name" value="P-loop containing nucleoside triphosphate hydrolases"/>
    <property type="match status" value="1"/>
</dbReference>
<feature type="coiled-coil region" evidence="6">
    <location>
        <begin position="36"/>
        <end position="63"/>
    </location>
</feature>
<dbReference type="Gene3D" id="3.40.50.300">
    <property type="entry name" value="P-loop containing nucleotide triphosphate hydrolases"/>
    <property type="match status" value="1"/>
</dbReference>
<evidence type="ECO:0000256" key="2">
    <source>
        <dbReference type="ARBA" id="ARBA00022737"/>
    </source>
</evidence>
<dbReference type="InterPro" id="IPR041118">
    <property type="entry name" value="Rx_N"/>
</dbReference>
<organism evidence="11 12">
    <name type="scientific">Quercus lobata</name>
    <name type="common">Valley oak</name>
    <dbReference type="NCBI Taxonomy" id="97700"/>
    <lineage>
        <taxon>Eukaryota</taxon>
        <taxon>Viridiplantae</taxon>
        <taxon>Streptophyta</taxon>
        <taxon>Embryophyta</taxon>
        <taxon>Tracheophyta</taxon>
        <taxon>Spermatophyta</taxon>
        <taxon>Magnoliopsida</taxon>
        <taxon>eudicotyledons</taxon>
        <taxon>Gunneridae</taxon>
        <taxon>Pentapetalae</taxon>
        <taxon>rosids</taxon>
        <taxon>fabids</taxon>
        <taxon>Fagales</taxon>
        <taxon>Fagaceae</taxon>
        <taxon>Quercus</taxon>
    </lineage>
</organism>
<dbReference type="FunFam" id="1.10.10.10:FF:000322">
    <property type="entry name" value="Probable disease resistance protein At1g63360"/>
    <property type="match status" value="1"/>
</dbReference>
<dbReference type="AlphaFoldDB" id="A0A7N2L6W7"/>
<dbReference type="PANTHER" id="PTHR36766:SF45">
    <property type="entry name" value="NB-ARC DOMAIN-CONTAINING PROTEIN"/>
    <property type="match status" value="1"/>
</dbReference>
<proteinExistence type="predicted"/>
<dbReference type="Pfam" id="PF00931">
    <property type="entry name" value="NB-ARC"/>
    <property type="match status" value="1"/>
</dbReference>
<dbReference type="OMA" id="HEMYLLF"/>
<dbReference type="InterPro" id="IPR038005">
    <property type="entry name" value="RX-like_CC"/>
</dbReference>
<evidence type="ECO:0000313" key="12">
    <source>
        <dbReference type="Proteomes" id="UP000594261"/>
    </source>
</evidence>
<feature type="domain" description="Disease resistance protein winged helix" evidence="9">
    <location>
        <begin position="444"/>
        <end position="515"/>
    </location>
</feature>
<dbReference type="Gene3D" id="1.10.8.430">
    <property type="entry name" value="Helical domain of apoptotic protease-activating factors"/>
    <property type="match status" value="1"/>
</dbReference>
<evidence type="ECO:0000256" key="5">
    <source>
        <dbReference type="ARBA" id="ARBA00022840"/>
    </source>
</evidence>
<dbReference type="InterPro" id="IPR056789">
    <property type="entry name" value="LRR_R13L1-DRL21"/>
</dbReference>
<dbReference type="InParanoid" id="A0A7N2L6W7"/>
<keyword evidence="3" id="KW-0547">Nucleotide-binding</keyword>
<feature type="domain" description="Disease resistance N-terminal" evidence="8">
    <location>
        <begin position="17"/>
        <end position="99"/>
    </location>
</feature>
<reference evidence="11 12" key="1">
    <citation type="journal article" date="2016" name="G3 (Bethesda)">
        <title>First Draft Assembly and Annotation of the Genome of a California Endemic Oak Quercus lobata Nee (Fagaceae).</title>
        <authorList>
            <person name="Sork V.L."/>
            <person name="Fitz-Gibbon S.T."/>
            <person name="Puiu D."/>
            <person name="Crepeau M."/>
            <person name="Gugger P.F."/>
            <person name="Sherman R."/>
            <person name="Stevens K."/>
            <person name="Langley C.H."/>
            <person name="Pellegrini M."/>
            <person name="Salzberg S.L."/>
        </authorList>
    </citation>
    <scope>NUCLEOTIDE SEQUENCE [LARGE SCALE GENOMIC DNA]</scope>
    <source>
        <strain evidence="11 12">cv. SW786</strain>
    </source>
</reference>
<dbReference type="GO" id="GO:0005524">
    <property type="term" value="F:ATP binding"/>
    <property type="evidence" value="ECO:0007669"/>
    <property type="project" value="UniProtKB-KW"/>
</dbReference>
<dbReference type="SUPFAM" id="SSF52058">
    <property type="entry name" value="L domain-like"/>
    <property type="match status" value="1"/>
</dbReference>
<evidence type="ECO:0000256" key="6">
    <source>
        <dbReference type="SAM" id="Coils"/>
    </source>
</evidence>
<evidence type="ECO:0000313" key="11">
    <source>
        <dbReference type="EnsemblPlants" id="QL03p029951:mrna"/>
    </source>
</evidence>
<evidence type="ECO:0000259" key="10">
    <source>
        <dbReference type="Pfam" id="PF25019"/>
    </source>
</evidence>
<dbReference type="Pfam" id="PF25019">
    <property type="entry name" value="LRR_R13L1-DRL21"/>
    <property type="match status" value="1"/>
</dbReference>
<feature type="domain" description="R13L1/DRL21-like LRR repeat region" evidence="10">
    <location>
        <begin position="707"/>
        <end position="834"/>
    </location>
</feature>
<evidence type="ECO:0000256" key="4">
    <source>
        <dbReference type="ARBA" id="ARBA00022821"/>
    </source>
</evidence>
<evidence type="ECO:0000259" key="8">
    <source>
        <dbReference type="Pfam" id="PF18052"/>
    </source>
</evidence>
<dbReference type="InterPro" id="IPR058922">
    <property type="entry name" value="WHD_DRP"/>
</dbReference>
<dbReference type="Pfam" id="PF23559">
    <property type="entry name" value="WHD_DRP"/>
    <property type="match status" value="1"/>
</dbReference>
<dbReference type="Gramene" id="QL03p029951:mrna">
    <property type="protein sequence ID" value="QL03p029951:mrna"/>
    <property type="gene ID" value="QL03p029951"/>
</dbReference>
<evidence type="ECO:0000259" key="7">
    <source>
        <dbReference type="Pfam" id="PF00931"/>
    </source>
</evidence>
<evidence type="ECO:0000256" key="3">
    <source>
        <dbReference type="ARBA" id="ARBA00022741"/>
    </source>
</evidence>
<dbReference type="EMBL" id="LRBV02000003">
    <property type="status" value="NOT_ANNOTATED_CDS"/>
    <property type="molecule type" value="Genomic_DNA"/>
</dbReference>
<dbReference type="InterPro" id="IPR027417">
    <property type="entry name" value="P-loop_NTPase"/>
</dbReference>
<dbReference type="InterPro" id="IPR036388">
    <property type="entry name" value="WH-like_DNA-bd_sf"/>
</dbReference>
<name>A0A7N2L6W7_QUELO</name>
<evidence type="ECO:0000256" key="1">
    <source>
        <dbReference type="ARBA" id="ARBA00022614"/>
    </source>
</evidence>
<dbReference type="InterPro" id="IPR002182">
    <property type="entry name" value="NB-ARC"/>
</dbReference>
<dbReference type="Pfam" id="PF18052">
    <property type="entry name" value="Rx_N"/>
    <property type="match status" value="1"/>
</dbReference>
<accession>A0A7N2L6W7</accession>
<sequence>MAWALVSTIVDQLGSLIASEFTGQLCSLFASEVASIVNVKEEVKKLERKFHEIQAKLNDAEERQVKEKAVKLWLEKLNDVSYEMDDVLDEWNTAKIKADIEKEEEAETSTAKRRKVLSLTNLNSSVSTVSQHRDIALKIKKITEKLDEIHREGDMYQFVLTSGNEEVVRPPTDSHVDVSNILGRDKVKGDLVNMLLGRGNEEERSPHVISLVGMGGVGKTTLAQLAYNDSELNSAHFEKKGWVCVSDPFDKFMVAKAIIQAFGGDVSNITQWSSLMDKMCETIQGRKLFLVFDDVWTEDSMLWEPFRLALQNVAQGSRILVTTRKSEVADVMGSAKRINLEELSNNDCWSIFSTIAFFGRDFEQHKDLEEIGRKISDKCKGLPLAARTLGSLMRCKSHKEQWEMVFCSRLWELQDVERGLFAPLLLSYYDLPSPLRRCFSYCAVFPKDYVFSEEDLVSMWMAQGYIKSNANMERIVAREYLEILLIRSLFQDFRDYGYKENIMRFKMHDIVHDLAQFMAKNECITINGYEESRPNLQNARHLYLEIPQNAQIPESIYSTKNLRTLIFVGLRAHNLSKLFQHFKRLRTLTLSYQRGTKAMKLPDAIGNLLHLRYLKICYYSGGDILPETICNLCNLQILNIAITFENALRKLPQGMSKLINLKHLILNEDDIWSLRFKFPREIGRLSSLRKLSYFCVGGRDDSQRCELGELKYLNHLQGTLKIYGLGNVVDVCEAENAELKKKIGLCDLYLRFSEENVENHGGRMETDVSVLNALEPPPGLENLEIDRYQGTTMFPNWMMSLAKLKSLTLSSGLNLERLPPLGKLQFLEYLLIGKIQILEYHLIGATDFPFKKVGVEFLGIESENKKDGIIKIFPNLKTLHFYFLHKWEEWIGIEGQEEDDCIIIMPCLQKLEIYDCPKLKSLPGFLFKTSLQEFEVHSSPILSKRYQIGTGEDYAKISHIPNIMIDFIEVQRDSQEVILSESDEEFDQEEEFEDEEEGQ</sequence>
<dbReference type="Gene3D" id="1.20.5.4130">
    <property type="match status" value="1"/>
</dbReference>
<keyword evidence="4" id="KW-0611">Plant defense</keyword>
<dbReference type="Gene3D" id="1.10.10.10">
    <property type="entry name" value="Winged helix-like DNA-binding domain superfamily/Winged helix DNA-binding domain"/>
    <property type="match status" value="1"/>
</dbReference>
<dbReference type="GO" id="GO:0051707">
    <property type="term" value="P:response to other organism"/>
    <property type="evidence" value="ECO:0007669"/>
    <property type="project" value="UniProtKB-ARBA"/>
</dbReference>
<keyword evidence="6" id="KW-0175">Coiled coil</keyword>
<evidence type="ECO:0000259" key="9">
    <source>
        <dbReference type="Pfam" id="PF23559"/>
    </source>
</evidence>
<dbReference type="CDD" id="cd14798">
    <property type="entry name" value="RX-CC_like"/>
    <property type="match status" value="1"/>
</dbReference>
<dbReference type="EnsemblPlants" id="QL03p029951:mrna">
    <property type="protein sequence ID" value="QL03p029951:mrna"/>
    <property type="gene ID" value="QL03p029951"/>
</dbReference>
<keyword evidence="1" id="KW-0433">Leucine-rich repeat</keyword>
<keyword evidence="5" id="KW-0067">ATP-binding</keyword>
<feature type="domain" description="NB-ARC" evidence="7">
    <location>
        <begin position="202"/>
        <end position="357"/>
    </location>
</feature>
<protein>
    <submittedName>
        <fullName evidence="11">Uncharacterized protein</fullName>
    </submittedName>
</protein>
<reference evidence="11" key="2">
    <citation type="submission" date="2021-01" db="UniProtKB">
        <authorList>
            <consortium name="EnsemblPlants"/>
        </authorList>
    </citation>
    <scope>IDENTIFICATION</scope>
</reference>
<keyword evidence="12" id="KW-1185">Reference proteome</keyword>